<evidence type="ECO:0000256" key="7">
    <source>
        <dbReference type="RuleBase" id="RU003792"/>
    </source>
</evidence>
<dbReference type="GO" id="GO:0031119">
    <property type="term" value="P:tRNA pseudouridine synthesis"/>
    <property type="evidence" value="ECO:0007669"/>
    <property type="project" value="UniProtKB-UniRule"/>
</dbReference>
<dbReference type="Gene3D" id="3.30.70.580">
    <property type="entry name" value="Pseudouridine synthase I, catalytic domain, N-terminal subdomain"/>
    <property type="match status" value="1"/>
</dbReference>
<dbReference type="CDD" id="cd02570">
    <property type="entry name" value="PseudoU_synth_EcTruA"/>
    <property type="match status" value="1"/>
</dbReference>
<dbReference type="FunFam" id="3.30.70.580:FF:000001">
    <property type="entry name" value="tRNA pseudouridine synthase A"/>
    <property type="match status" value="1"/>
</dbReference>
<feature type="binding site" evidence="4 6">
    <location>
        <position position="108"/>
    </location>
    <ligand>
        <name>substrate</name>
    </ligand>
</feature>
<dbReference type="GO" id="GO:0160147">
    <property type="term" value="F:tRNA pseudouridine(38-40) synthase activity"/>
    <property type="evidence" value="ECO:0007669"/>
    <property type="project" value="UniProtKB-EC"/>
</dbReference>
<keyword evidence="2 4" id="KW-0819">tRNA processing</keyword>
<reference evidence="9" key="1">
    <citation type="submission" date="2020-01" db="EMBL/GenBank/DDBJ databases">
        <authorList>
            <person name="Meier V. D."/>
            <person name="Meier V D."/>
        </authorList>
    </citation>
    <scope>NUCLEOTIDE SEQUENCE</scope>
    <source>
        <strain evidence="9">HLG_WM_MAG_10</strain>
    </source>
</reference>
<dbReference type="InterPro" id="IPR001406">
    <property type="entry name" value="PsdUridine_synth_TruA"/>
</dbReference>
<dbReference type="GO" id="GO:0016829">
    <property type="term" value="F:lyase activity"/>
    <property type="evidence" value="ECO:0007669"/>
    <property type="project" value="UniProtKB-KW"/>
</dbReference>
<dbReference type="InterPro" id="IPR020095">
    <property type="entry name" value="PsdUridine_synth_TruA_C"/>
</dbReference>
<evidence type="ECO:0000313" key="9">
    <source>
        <dbReference type="EMBL" id="CAA6798497.1"/>
    </source>
</evidence>
<comment type="catalytic activity">
    <reaction evidence="4 7">
        <text>uridine(38/39/40) in tRNA = pseudouridine(38/39/40) in tRNA</text>
        <dbReference type="Rhea" id="RHEA:22376"/>
        <dbReference type="Rhea" id="RHEA-COMP:10085"/>
        <dbReference type="Rhea" id="RHEA-COMP:10087"/>
        <dbReference type="ChEBI" id="CHEBI:65314"/>
        <dbReference type="ChEBI" id="CHEBI:65315"/>
        <dbReference type="EC" id="5.4.99.12"/>
    </reaction>
</comment>
<dbReference type="InterPro" id="IPR020094">
    <property type="entry name" value="TruA/RsuA/RluB/E/F_N"/>
</dbReference>
<name>A0A6S6S5Q3_9BACT</name>
<evidence type="ECO:0000256" key="2">
    <source>
        <dbReference type="ARBA" id="ARBA00022694"/>
    </source>
</evidence>
<evidence type="ECO:0000256" key="1">
    <source>
        <dbReference type="ARBA" id="ARBA00009375"/>
    </source>
</evidence>
<dbReference type="InterPro" id="IPR020097">
    <property type="entry name" value="PsdUridine_synth_TruA_a/b_dom"/>
</dbReference>
<dbReference type="GO" id="GO:0003723">
    <property type="term" value="F:RNA binding"/>
    <property type="evidence" value="ECO:0007669"/>
    <property type="project" value="InterPro"/>
</dbReference>
<comment type="similarity">
    <text evidence="1 4 7">Belongs to the tRNA pseudouridine synthase TruA family.</text>
</comment>
<feature type="domain" description="Pseudouridine synthase I TruA alpha/beta" evidence="8">
    <location>
        <begin position="141"/>
        <end position="245"/>
    </location>
</feature>
<feature type="active site" description="Nucleophile" evidence="4 5">
    <location>
        <position position="51"/>
    </location>
</feature>
<dbReference type="PIRSF" id="PIRSF001430">
    <property type="entry name" value="tRNA_psdUrid_synth"/>
    <property type="match status" value="1"/>
</dbReference>
<dbReference type="SUPFAM" id="SSF55120">
    <property type="entry name" value="Pseudouridine synthase"/>
    <property type="match status" value="1"/>
</dbReference>
<dbReference type="Pfam" id="PF01416">
    <property type="entry name" value="PseudoU_synth_1"/>
    <property type="match status" value="1"/>
</dbReference>
<evidence type="ECO:0000256" key="6">
    <source>
        <dbReference type="PIRSR" id="PIRSR001430-2"/>
    </source>
</evidence>
<keyword evidence="3 4" id="KW-0413">Isomerase</keyword>
<protein>
    <recommendedName>
        <fullName evidence="4">tRNA pseudouridine synthase A</fullName>
        <ecNumber evidence="4">5.4.99.12</ecNumber>
    </recommendedName>
    <alternativeName>
        <fullName evidence="4">tRNA pseudouridine(38-40) synthase</fullName>
    </alternativeName>
    <alternativeName>
        <fullName evidence="4">tRNA pseudouridylate synthase I</fullName>
    </alternativeName>
    <alternativeName>
        <fullName evidence="4">tRNA-uridine isomerase I</fullName>
    </alternativeName>
</protein>
<dbReference type="PANTHER" id="PTHR11142:SF0">
    <property type="entry name" value="TRNA PSEUDOURIDINE SYNTHASE-LIKE 1"/>
    <property type="match status" value="1"/>
</dbReference>
<organism evidence="9">
    <name type="scientific">uncultured Aureispira sp</name>
    <dbReference type="NCBI Taxonomy" id="1331704"/>
    <lineage>
        <taxon>Bacteria</taxon>
        <taxon>Pseudomonadati</taxon>
        <taxon>Bacteroidota</taxon>
        <taxon>Saprospiria</taxon>
        <taxon>Saprospirales</taxon>
        <taxon>Saprospiraceae</taxon>
        <taxon>Aureispira</taxon>
        <taxon>environmental samples</taxon>
    </lineage>
</organism>
<dbReference type="PANTHER" id="PTHR11142">
    <property type="entry name" value="PSEUDOURIDYLATE SYNTHASE"/>
    <property type="match status" value="1"/>
</dbReference>
<dbReference type="Gene3D" id="3.30.70.660">
    <property type="entry name" value="Pseudouridine synthase I, catalytic domain, C-terminal subdomain"/>
    <property type="match status" value="1"/>
</dbReference>
<sequence>MRYFLELSYNGTRFCGYQEQPNQTTIQSEIERGLSTLLRVPTKIVGCGRTDSGVHALQYVAHFDATEELTKDFVYHLNSLLSKDIVCYKLTEVAEDAHARYDATSRSYQYVIDLVQNPFRQETAYYCRYGNQLDIDKMQAAAKLLLNYTDFTTFCKSRTDSKTNLCDLRQSEWVFNEKEQQLVYHVTSNRFLRGMIRLIVGMCINVGKGNIPLELVESAMEAQKTLKSALSAPAEGLFLMDIKYDYIDS</sequence>
<accession>A0A6S6S5Q3</accession>
<gene>
    <name evidence="4" type="primary">truA</name>
    <name evidence="9" type="ORF">HELGO_WM28124</name>
</gene>
<comment type="subunit">
    <text evidence="4">Homodimer.</text>
</comment>
<proteinExistence type="inferred from homology"/>
<evidence type="ECO:0000256" key="4">
    <source>
        <dbReference type="HAMAP-Rule" id="MF_00171"/>
    </source>
</evidence>
<dbReference type="NCBIfam" id="TIGR00071">
    <property type="entry name" value="hisT_truA"/>
    <property type="match status" value="1"/>
</dbReference>
<dbReference type="HAMAP" id="MF_00171">
    <property type="entry name" value="TruA"/>
    <property type="match status" value="1"/>
</dbReference>
<dbReference type="EC" id="5.4.99.12" evidence="4"/>
<dbReference type="InterPro" id="IPR020103">
    <property type="entry name" value="PsdUridine_synth_cat_dom_sf"/>
</dbReference>
<comment type="function">
    <text evidence="4">Formation of pseudouridine at positions 38, 39 and 40 in the anticodon stem and loop of transfer RNAs.</text>
</comment>
<evidence type="ECO:0000259" key="8">
    <source>
        <dbReference type="Pfam" id="PF01416"/>
    </source>
</evidence>
<evidence type="ECO:0000256" key="5">
    <source>
        <dbReference type="PIRSR" id="PIRSR001430-1"/>
    </source>
</evidence>
<comment type="caution">
    <text evidence="4">Lacks conserved residue(s) required for the propagation of feature annotation.</text>
</comment>
<evidence type="ECO:0000256" key="3">
    <source>
        <dbReference type="ARBA" id="ARBA00023235"/>
    </source>
</evidence>
<dbReference type="AlphaFoldDB" id="A0A6S6S5Q3"/>
<keyword evidence="9" id="KW-0456">Lyase</keyword>
<dbReference type="EMBL" id="CACVAQ010000006">
    <property type="protein sequence ID" value="CAA6798497.1"/>
    <property type="molecule type" value="Genomic_DNA"/>
</dbReference>